<feature type="domain" description="J" evidence="9">
    <location>
        <begin position="350"/>
        <end position="418"/>
    </location>
</feature>
<comment type="subcellular location">
    <subcellularLocation>
        <location evidence="1">Endoplasmic reticulum lumen</location>
    </subcellularLocation>
</comment>
<dbReference type="PROSITE" id="PS50005">
    <property type="entry name" value="TPR"/>
    <property type="match status" value="4"/>
</dbReference>
<feature type="coiled-coil region" evidence="7">
    <location>
        <begin position="345"/>
        <end position="372"/>
    </location>
</feature>
<evidence type="ECO:0000256" key="5">
    <source>
        <dbReference type="ARBA" id="ARBA00022824"/>
    </source>
</evidence>
<proteinExistence type="predicted"/>
<reference evidence="11" key="1">
    <citation type="submission" date="2022-11" db="UniProtKB">
        <authorList>
            <consortium name="WormBaseParasite"/>
        </authorList>
    </citation>
    <scope>IDENTIFICATION</scope>
</reference>
<keyword evidence="3" id="KW-0677">Repeat</keyword>
<dbReference type="PROSITE" id="PS50076">
    <property type="entry name" value="DNAJ_2"/>
    <property type="match status" value="1"/>
</dbReference>
<dbReference type="InterPro" id="IPR036869">
    <property type="entry name" value="J_dom_sf"/>
</dbReference>
<dbReference type="AlphaFoldDB" id="A0A915CNB4"/>
<sequence length="460" mass="53481">MYDVQMMPYFSYFSVVILAYHYVLADKKQDVENHLEMGKTFLSKGQFADALSHYHAAAELDPTDYQIFYRRATVLLATGKMKAALPDLHRVVELKPDFVAGRVQRGNILFKQGNMDDSREDFKFAIKHDPSHSEAKEKLQKISEVQEMIEQANDFFENDDYHNAETLYNMVIEHCHWNPELHRKRSKCRLARGDIQNAIADIRAVAKLVPDSTETYLEMSEMYYEVGDVENSLMQIRECLKLNPDHKLCFPFYKKVKKLAKMREAMEKSVQEQKWTECLKKGNEILKFESKVDNLQLDVFRHTCKCNMKLSHVAEAIQQCTEVLKYGNENDLEILLDRGEAYILNEQFEKAVEDFQKQRNAGKQEINKAYRKLAHKWHPDNYQDENEKARAQEKFMDIASAKEVLSDPEKRQKFDAGEDPLDPQSGGGGHQQGWHQHWGDMPFGGFGQQEGGYSFKFNFG</sequence>
<keyword evidence="7" id="KW-0175">Coiled coil</keyword>
<dbReference type="SUPFAM" id="SSF46565">
    <property type="entry name" value="Chaperone J-domain"/>
    <property type="match status" value="1"/>
</dbReference>
<keyword evidence="5" id="KW-0256">Endoplasmic reticulum</keyword>
<dbReference type="Proteomes" id="UP000887574">
    <property type="component" value="Unplaced"/>
</dbReference>
<evidence type="ECO:0000256" key="1">
    <source>
        <dbReference type="ARBA" id="ARBA00004319"/>
    </source>
</evidence>
<feature type="repeat" description="TPR" evidence="6">
    <location>
        <begin position="65"/>
        <end position="98"/>
    </location>
</feature>
<feature type="compositionally biased region" description="Basic and acidic residues" evidence="8">
    <location>
        <begin position="404"/>
        <end position="416"/>
    </location>
</feature>
<dbReference type="Gene3D" id="1.25.40.10">
    <property type="entry name" value="Tetratricopeptide repeat domain"/>
    <property type="match status" value="1"/>
</dbReference>
<evidence type="ECO:0000259" key="9">
    <source>
        <dbReference type="PROSITE" id="PS50076"/>
    </source>
</evidence>
<dbReference type="PRINTS" id="PR00625">
    <property type="entry name" value="JDOMAIN"/>
</dbReference>
<evidence type="ECO:0000256" key="6">
    <source>
        <dbReference type="PROSITE-ProRule" id="PRU00339"/>
    </source>
</evidence>
<evidence type="ECO:0000256" key="7">
    <source>
        <dbReference type="SAM" id="Coils"/>
    </source>
</evidence>
<dbReference type="Pfam" id="PF13432">
    <property type="entry name" value="TPR_16"/>
    <property type="match status" value="1"/>
</dbReference>
<dbReference type="SUPFAM" id="SSF48452">
    <property type="entry name" value="TPR-like"/>
    <property type="match status" value="2"/>
</dbReference>
<dbReference type="PANTHER" id="PTHR44140">
    <property type="entry name" value="LD25575P"/>
    <property type="match status" value="1"/>
</dbReference>
<keyword evidence="10" id="KW-1185">Reference proteome</keyword>
<dbReference type="PANTHER" id="PTHR44140:SF2">
    <property type="entry name" value="LD25575P"/>
    <property type="match status" value="1"/>
</dbReference>
<dbReference type="InterPro" id="IPR001623">
    <property type="entry name" value="DnaJ_domain"/>
</dbReference>
<evidence type="ECO:0000256" key="8">
    <source>
        <dbReference type="SAM" id="MobiDB-lite"/>
    </source>
</evidence>
<accession>A0A915CNB4</accession>
<dbReference type="CDD" id="cd06257">
    <property type="entry name" value="DnaJ"/>
    <property type="match status" value="1"/>
</dbReference>
<dbReference type="InterPro" id="IPR011990">
    <property type="entry name" value="TPR-like_helical_dom_sf"/>
</dbReference>
<dbReference type="FunFam" id="1.25.40.10:FF:000224">
    <property type="entry name" value="DnaJ and TPR domain protein"/>
    <property type="match status" value="1"/>
</dbReference>
<evidence type="ECO:0000313" key="11">
    <source>
        <dbReference type="WBParaSite" id="jg10797"/>
    </source>
</evidence>
<dbReference type="WBParaSite" id="jg10797">
    <property type="protein sequence ID" value="jg10797"/>
    <property type="gene ID" value="jg10797"/>
</dbReference>
<dbReference type="GO" id="GO:0051087">
    <property type="term" value="F:protein-folding chaperone binding"/>
    <property type="evidence" value="ECO:0007669"/>
    <property type="project" value="TreeGrafter"/>
</dbReference>
<feature type="repeat" description="TPR" evidence="6">
    <location>
        <begin position="213"/>
        <end position="246"/>
    </location>
</feature>
<dbReference type="SMART" id="SM00028">
    <property type="entry name" value="TPR"/>
    <property type="match status" value="7"/>
</dbReference>
<evidence type="ECO:0000256" key="2">
    <source>
        <dbReference type="ARBA" id="ARBA00022729"/>
    </source>
</evidence>
<dbReference type="InterPro" id="IPR051727">
    <property type="entry name" value="DnaJ_C3_Co-chaperones"/>
</dbReference>
<dbReference type="Pfam" id="PF13181">
    <property type="entry name" value="TPR_8"/>
    <property type="match status" value="1"/>
</dbReference>
<evidence type="ECO:0000313" key="10">
    <source>
        <dbReference type="Proteomes" id="UP000887574"/>
    </source>
</evidence>
<evidence type="ECO:0000256" key="4">
    <source>
        <dbReference type="ARBA" id="ARBA00022803"/>
    </source>
</evidence>
<evidence type="ECO:0000256" key="3">
    <source>
        <dbReference type="ARBA" id="ARBA00022737"/>
    </source>
</evidence>
<dbReference type="GO" id="GO:0005788">
    <property type="term" value="C:endoplasmic reticulum lumen"/>
    <property type="evidence" value="ECO:0007669"/>
    <property type="project" value="UniProtKB-SubCell"/>
</dbReference>
<feature type="repeat" description="TPR" evidence="6">
    <location>
        <begin position="31"/>
        <end position="64"/>
    </location>
</feature>
<name>A0A915CNB4_9BILA</name>
<keyword evidence="2" id="KW-0732">Signal</keyword>
<feature type="repeat" description="TPR" evidence="6">
    <location>
        <begin position="99"/>
        <end position="132"/>
    </location>
</feature>
<feature type="region of interest" description="Disordered" evidence="8">
    <location>
        <begin position="404"/>
        <end position="445"/>
    </location>
</feature>
<organism evidence="10 11">
    <name type="scientific">Ditylenchus dipsaci</name>
    <dbReference type="NCBI Taxonomy" id="166011"/>
    <lineage>
        <taxon>Eukaryota</taxon>
        <taxon>Metazoa</taxon>
        <taxon>Ecdysozoa</taxon>
        <taxon>Nematoda</taxon>
        <taxon>Chromadorea</taxon>
        <taxon>Rhabditida</taxon>
        <taxon>Tylenchina</taxon>
        <taxon>Tylenchomorpha</taxon>
        <taxon>Sphaerularioidea</taxon>
        <taxon>Anguinidae</taxon>
        <taxon>Anguininae</taxon>
        <taxon>Ditylenchus</taxon>
    </lineage>
</organism>
<dbReference type="InterPro" id="IPR019734">
    <property type="entry name" value="TPR_rpt"/>
</dbReference>
<dbReference type="SMART" id="SM00271">
    <property type="entry name" value="DnaJ"/>
    <property type="match status" value="1"/>
</dbReference>
<protein>
    <submittedName>
        <fullName evidence="11">J domain-containing protein</fullName>
    </submittedName>
</protein>
<dbReference type="GO" id="GO:0034975">
    <property type="term" value="P:protein folding in endoplasmic reticulum"/>
    <property type="evidence" value="ECO:0007669"/>
    <property type="project" value="TreeGrafter"/>
</dbReference>
<dbReference type="Pfam" id="PF00226">
    <property type="entry name" value="DnaJ"/>
    <property type="match status" value="1"/>
</dbReference>
<keyword evidence="4 6" id="KW-0802">TPR repeat</keyword>
<dbReference type="GO" id="GO:0051787">
    <property type="term" value="F:misfolded protein binding"/>
    <property type="evidence" value="ECO:0007669"/>
    <property type="project" value="TreeGrafter"/>
</dbReference>